<evidence type="ECO:0000313" key="3">
    <source>
        <dbReference type="Proteomes" id="UP001497516"/>
    </source>
</evidence>
<feature type="region of interest" description="Disordered" evidence="1">
    <location>
        <begin position="1"/>
        <end position="105"/>
    </location>
</feature>
<dbReference type="Proteomes" id="UP001497516">
    <property type="component" value="Chromosome 9"/>
</dbReference>
<dbReference type="EMBL" id="OZ034822">
    <property type="protein sequence ID" value="CAL1414089.1"/>
    <property type="molecule type" value="Genomic_DNA"/>
</dbReference>
<feature type="compositionally biased region" description="Polar residues" evidence="1">
    <location>
        <begin position="78"/>
        <end position="105"/>
    </location>
</feature>
<gene>
    <name evidence="2" type="ORF">LTRI10_LOCUS53276</name>
</gene>
<evidence type="ECO:0000256" key="1">
    <source>
        <dbReference type="SAM" id="MobiDB-lite"/>
    </source>
</evidence>
<keyword evidence="3" id="KW-1185">Reference proteome</keyword>
<proteinExistence type="predicted"/>
<organism evidence="2 3">
    <name type="scientific">Linum trigynum</name>
    <dbReference type="NCBI Taxonomy" id="586398"/>
    <lineage>
        <taxon>Eukaryota</taxon>
        <taxon>Viridiplantae</taxon>
        <taxon>Streptophyta</taxon>
        <taxon>Embryophyta</taxon>
        <taxon>Tracheophyta</taxon>
        <taxon>Spermatophyta</taxon>
        <taxon>Magnoliopsida</taxon>
        <taxon>eudicotyledons</taxon>
        <taxon>Gunneridae</taxon>
        <taxon>Pentapetalae</taxon>
        <taxon>rosids</taxon>
        <taxon>fabids</taxon>
        <taxon>Malpighiales</taxon>
        <taxon>Linaceae</taxon>
        <taxon>Linum</taxon>
    </lineage>
</organism>
<dbReference type="AlphaFoldDB" id="A0AAV2GTQ8"/>
<name>A0AAV2GTQ8_9ROSI</name>
<evidence type="ECO:0000313" key="2">
    <source>
        <dbReference type="EMBL" id="CAL1414089.1"/>
    </source>
</evidence>
<reference evidence="2 3" key="1">
    <citation type="submission" date="2024-04" db="EMBL/GenBank/DDBJ databases">
        <authorList>
            <person name="Fracassetti M."/>
        </authorList>
    </citation>
    <scope>NUCLEOTIDE SEQUENCE [LARGE SCALE GENOMIC DNA]</scope>
</reference>
<sequence length="105" mass="11760">MELGSRQPNKTENPTFPFLSPVLRPEQTKRQRESDAVNHRQRFRPAASSSSPPPVALASRHRRFSQAAVTLASRPRKQQSPPQRTVVKTSLLTAAKNSRLTSCSR</sequence>
<feature type="compositionally biased region" description="Polar residues" evidence="1">
    <location>
        <begin position="1"/>
        <end position="14"/>
    </location>
</feature>
<protein>
    <submittedName>
        <fullName evidence="2">Uncharacterized protein</fullName>
    </submittedName>
</protein>
<feature type="compositionally biased region" description="Basic and acidic residues" evidence="1">
    <location>
        <begin position="26"/>
        <end position="38"/>
    </location>
</feature>
<accession>A0AAV2GTQ8</accession>